<proteinExistence type="predicted"/>
<evidence type="ECO:0000313" key="3">
    <source>
        <dbReference type="Proteomes" id="UP000019335"/>
    </source>
</evidence>
<feature type="region of interest" description="Disordered" evidence="1">
    <location>
        <begin position="76"/>
        <end position="130"/>
    </location>
</feature>
<dbReference type="Proteomes" id="UP000019335">
    <property type="component" value="Chromosome 13"/>
</dbReference>
<dbReference type="AlphaFoldDB" id="W7TLW0"/>
<feature type="compositionally biased region" description="Low complexity" evidence="1">
    <location>
        <begin position="16"/>
        <end position="29"/>
    </location>
</feature>
<sequence>MPAMKSSTAGKKMKGVGKAAANGAGPASKVTPKVEDMDRKALQTLAKSLGLKANVKTVELIAAIQEHYQHGAFTAPPASVALSSPSADALPTTAESKTSGRARSSQEKSVKVKQSGGEGKGGMVLEALSR</sequence>
<feature type="region of interest" description="Disordered" evidence="1">
    <location>
        <begin position="1"/>
        <end position="35"/>
    </location>
</feature>
<organism evidence="2 3">
    <name type="scientific">Nannochloropsis gaditana</name>
    <dbReference type="NCBI Taxonomy" id="72520"/>
    <lineage>
        <taxon>Eukaryota</taxon>
        <taxon>Sar</taxon>
        <taxon>Stramenopiles</taxon>
        <taxon>Ochrophyta</taxon>
        <taxon>Eustigmatophyceae</taxon>
        <taxon>Eustigmatales</taxon>
        <taxon>Monodopsidaceae</taxon>
        <taxon>Nannochloropsis</taxon>
    </lineage>
</organism>
<name>W7TLW0_9STRA</name>
<dbReference type="OrthoDB" id="3258416at2759"/>
<gene>
    <name evidence="2" type="ORF">Naga_100662g4</name>
</gene>
<evidence type="ECO:0000313" key="2">
    <source>
        <dbReference type="EMBL" id="EWM24483.1"/>
    </source>
</evidence>
<protein>
    <submittedName>
        <fullName evidence="2">Uncharacterized protein</fullName>
    </submittedName>
</protein>
<keyword evidence="3" id="KW-1185">Reference proteome</keyword>
<comment type="caution">
    <text evidence="2">The sequence shown here is derived from an EMBL/GenBank/DDBJ whole genome shotgun (WGS) entry which is preliminary data.</text>
</comment>
<dbReference type="EMBL" id="AZIL01001223">
    <property type="protein sequence ID" value="EWM24483.1"/>
    <property type="molecule type" value="Genomic_DNA"/>
</dbReference>
<accession>W7TLW0</accession>
<feature type="compositionally biased region" description="Polar residues" evidence="1">
    <location>
        <begin position="93"/>
        <end position="103"/>
    </location>
</feature>
<feature type="compositionally biased region" description="Low complexity" evidence="1">
    <location>
        <begin position="76"/>
        <end position="91"/>
    </location>
</feature>
<reference evidence="2 3" key="1">
    <citation type="journal article" date="2014" name="Mol. Plant">
        <title>Chromosome Scale Genome Assembly and Transcriptome Profiling of Nannochloropsis gaditana in Nitrogen Depletion.</title>
        <authorList>
            <person name="Corteggiani Carpinelli E."/>
            <person name="Telatin A."/>
            <person name="Vitulo N."/>
            <person name="Forcato C."/>
            <person name="D'Angelo M."/>
            <person name="Schiavon R."/>
            <person name="Vezzi A."/>
            <person name="Giacometti G.M."/>
            <person name="Morosinotto T."/>
            <person name="Valle G."/>
        </authorList>
    </citation>
    <scope>NUCLEOTIDE SEQUENCE [LARGE SCALE GENOMIC DNA]</scope>
    <source>
        <strain evidence="2 3">B-31</strain>
    </source>
</reference>
<evidence type="ECO:0000256" key="1">
    <source>
        <dbReference type="SAM" id="MobiDB-lite"/>
    </source>
</evidence>